<accession>A0A521FZB5</accession>
<evidence type="ECO:0000313" key="2">
    <source>
        <dbReference type="EMBL" id="TAA74104.1"/>
    </source>
</evidence>
<dbReference type="Proteomes" id="UP000316238">
    <property type="component" value="Unassembled WGS sequence"/>
</dbReference>
<reference evidence="2" key="1">
    <citation type="submission" date="2017-07" db="EMBL/GenBank/DDBJ databases">
        <title>The cable genome - Insights into the physiology and evolution of filamentous bacteria capable of sulfide oxidation via long distance electron transfer.</title>
        <authorList>
            <person name="Thorup C."/>
            <person name="Bjerg J.T."/>
            <person name="Schreiber L."/>
            <person name="Nielsen L.P."/>
            <person name="Kjeldsen K.U."/>
            <person name="Boesen T."/>
            <person name="Boggild A."/>
            <person name="Meysman F."/>
            <person name="Geelhoed J."/>
            <person name="Schramm A."/>
        </authorList>
    </citation>
    <scope>NUCLEOTIDE SEQUENCE [LARGE SCALE GENOMIC DNA]</scope>
    <source>
        <strain evidence="2">GS</strain>
    </source>
</reference>
<protein>
    <submittedName>
        <fullName evidence="2">Uncharacterized protein</fullName>
    </submittedName>
</protein>
<evidence type="ECO:0000256" key="1">
    <source>
        <dbReference type="SAM" id="MobiDB-lite"/>
    </source>
</evidence>
<feature type="compositionally biased region" description="Basic and acidic residues" evidence="1">
    <location>
        <begin position="1"/>
        <end position="20"/>
    </location>
</feature>
<organism evidence="2 3">
    <name type="scientific">Candidatus Electronema aureum</name>
    <dbReference type="NCBI Taxonomy" id="2005002"/>
    <lineage>
        <taxon>Bacteria</taxon>
        <taxon>Pseudomonadati</taxon>
        <taxon>Thermodesulfobacteriota</taxon>
        <taxon>Desulfobulbia</taxon>
        <taxon>Desulfobulbales</taxon>
        <taxon>Desulfobulbaceae</taxon>
        <taxon>Candidatus Electronema</taxon>
    </lineage>
</organism>
<comment type="caution">
    <text evidence="2">The sequence shown here is derived from an EMBL/GenBank/DDBJ whole genome shotgun (WGS) entry which is preliminary data.</text>
</comment>
<keyword evidence="3" id="KW-1185">Reference proteome</keyword>
<name>A0A521FZB5_9BACT</name>
<feature type="region of interest" description="Disordered" evidence="1">
    <location>
        <begin position="1"/>
        <end position="22"/>
    </location>
</feature>
<dbReference type="AlphaFoldDB" id="A0A521FZB5"/>
<gene>
    <name evidence="2" type="ORF">CDV28_1393</name>
</gene>
<dbReference type="EMBL" id="NQJD01000039">
    <property type="protein sequence ID" value="TAA74104.1"/>
    <property type="molecule type" value="Genomic_DNA"/>
</dbReference>
<evidence type="ECO:0000313" key="3">
    <source>
        <dbReference type="Proteomes" id="UP000316238"/>
    </source>
</evidence>
<proteinExistence type="predicted"/>
<sequence length="52" mass="5910">MQKKEVQQPETEQNKRHYEKPSLSAVRLFADMVLQVCGNDTCGPPYPDMSPS</sequence>